<evidence type="ECO:0000313" key="3">
    <source>
        <dbReference type="Proteomes" id="UP001457282"/>
    </source>
</evidence>
<keyword evidence="3" id="KW-1185">Reference proteome</keyword>
<gene>
    <name evidence="2" type="ORF">M0R45_025901</name>
</gene>
<evidence type="ECO:0000256" key="1">
    <source>
        <dbReference type="SAM" id="MobiDB-lite"/>
    </source>
</evidence>
<sequence>MVSSVQLNLSMCLTHSIIPSLTVSSTQFTSLSRRSTQFRRPPQSTSRPHRSRQPRPSRRAFASLPRPSPHGLLIHHRTEPSAVQTP</sequence>
<protein>
    <submittedName>
        <fullName evidence="2">Uncharacterized protein</fullName>
    </submittedName>
</protein>
<proteinExistence type="predicted"/>
<reference evidence="2 3" key="1">
    <citation type="journal article" date="2023" name="G3 (Bethesda)">
        <title>A chromosome-length genome assembly and annotation of blackberry (Rubus argutus, cv. 'Hillquist').</title>
        <authorList>
            <person name="Bruna T."/>
            <person name="Aryal R."/>
            <person name="Dudchenko O."/>
            <person name="Sargent D.J."/>
            <person name="Mead D."/>
            <person name="Buti M."/>
            <person name="Cavallini A."/>
            <person name="Hytonen T."/>
            <person name="Andres J."/>
            <person name="Pham M."/>
            <person name="Weisz D."/>
            <person name="Mascagni F."/>
            <person name="Usai G."/>
            <person name="Natali L."/>
            <person name="Bassil N."/>
            <person name="Fernandez G.E."/>
            <person name="Lomsadze A."/>
            <person name="Armour M."/>
            <person name="Olukolu B."/>
            <person name="Poorten T."/>
            <person name="Britton C."/>
            <person name="Davik J."/>
            <person name="Ashrafi H."/>
            <person name="Aiden E.L."/>
            <person name="Borodovsky M."/>
            <person name="Worthington M."/>
        </authorList>
    </citation>
    <scope>NUCLEOTIDE SEQUENCE [LARGE SCALE GENOMIC DNA]</scope>
    <source>
        <strain evidence="2">PI 553951</strain>
    </source>
</reference>
<dbReference type="AlphaFoldDB" id="A0AAW1WYC7"/>
<dbReference type="EMBL" id="JBEDUW010000005">
    <property type="protein sequence ID" value="KAK9928781.1"/>
    <property type="molecule type" value="Genomic_DNA"/>
</dbReference>
<feature type="region of interest" description="Disordered" evidence="1">
    <location>
        <begin position="24"/>
        <end position="86"/>
    </location>
</feature>
<comment type="caution">
    <text evidence="2">The sequence shown here is derived from an EMBL/GenBank/DDBJ whole genome shotgun (WGS) entry which is preliminary data.</text>
</comment>
<feature type="compositionally biased region" description="Basic residues" evidence="1">
    <location>
        <begin position="47"/>
        <end position="58"/>
    </location>
</feature>
<evidence type="ECO:0000313" key="2">
    <source>
        <dbReference type="EMBL" id="KAK9928781.1"/>
    </source>
</evidence>
<organism evidence="2 3">
    <name type="scientific">Rubus argutus</name>
    <name type="common">Southern blackberry</name>
    <dbReference type="NCBI Taxonomy" id="59490"/>
    <lineage>
        <taxon>Eukaryota</taxon>
        <taxon>Viridiplantae</taxon>
        <taxon>Streptophyta</taxon>
        <taxon>Embryophyta</taxon>
        <taxon>Tracheophyta</taxon>
        <taxon>Spermatophyta</taxon>
        <taxon>Magnoliopsida</taxon>
        <taxon>eudicotyledons</taxon>
        <taxon>Gunneridae</taxon>
        <taxon>Pentapetalae</taxon>
        <taxon>rosids</taxon>
        <taxon>fabids</taxon>
        <taxon>Rosales</taxon>
        <taxon>Rosaceae</taxon>
        <taxon>Rosoideae</taxon>
        <taxon>Rosoideae incertae sedis</taxon>
        <taxon>Rubus</taxon>
    </lineage>
</organism>
<accession>A0AAW1WYC7</accession>
<dbReference type="Proteomes" id="UP001457282">
    <property type="component" value="Unassembled WGS sequence"/>
</dbReference>
<feature type="compositionally biased region" description="Polar residues" evidence="1">
    <location>
        <begin position="24"/>
        <end position="35"/>
    </location>
</feature>
<name>A0AAW1WYC7_RUBAR</name>